<dbReference type="AlphaFoldDB" id="A0A9N8PZR1"/>
<evidence type="ECO:0000256" key="1">
    <source>
        <dbReference type="SAM" id="MobiDB-lite"/>
    </source>
</evidence>
<feature type="region of interest" description="Disordered" evidence="1">
    <location>
        <begin position="117"/>
        <end position="158"/>
    </location>
</feature>
<proteinExistence type="predicted"/>
<gene>
    <name evidence="2" type="ORF">CINC_LOCUS12370</name>
</gene>
<protein>
    <submittedName>
        <fullName evidence="2">Uncharacterized protein</fullName>
    </submittedName>
</protein>
<feature type="compositionally biased region" description="Polar residues" evidence="1">
    <location>
        <begin position="133"/>
        <end position="149"/>
    </location>
</feature>
<evidence type="ECO:0000313" key="2">
    <source>
        <dbReference type="EMBL" id="CAD0198094.1"/>
    </source>
</evidence>
<dbReference type="Proteomes" id="UP001154114">
    <property type="component" value="Chromosome 8"/>
</dbReference>
<reference evidence="2" key="1">
    <citation type="submission" date="2021-12" db="EMBL/GenBank/DDBJ databases">
        <authorList>
            <person name="King R."/>
        </authorList>
    </citation>
    <scope>NUCLEOTIDE SEQUENCE</scope>
</reference>
<accession>A0A9N8PZR1</accession>
<keyword evidence="3" id="KW-1185">Reference proteome</keyword>
<name>A0A9N8PZR1_CHRIL</name>
<feature type="compositionally biased region" description="Low complexity" evidence="1">
    <location>
        <begin position="26"/>
        <end position="39"/>
    </location>
</feature>
<organism evidence="2 3">
    <name type="scientific">Chrysodeixis includens</name>
    <name type="common">Soybean looper</name>
    <name type="synonym">Pseudoplusia includens</name>
    <dbReference type="NCBI Taxonomy" id="689277"/>
    <lineage>
        <taxon>Eukaryota</taxon>
        <taxon>Metazoa</taxon>
        <taxon>Ecdysozoa</taxon>
        <taxon>Arthropoda</taxon>
        <taxon>Hexapoda</taxon>
        <taxon>Insecta</taxon>
        <taxon>Pterygota</taxon>
        <taxon>Neoptera</taxon>
        <taxon>Endopterygota</taxon>
        <taxon>Lepidoptera</taxon>
        <taxon>Glossata</taxon>
        <taxon>Ditrysia</taxon>
        <taxon>Noctuoidea</taxon>
        <taxon>Noctuidae</taxon>
        <taxon>Plusiinae</taxon>
        <taxon>Chrysodeixis</taxon>
    </lineage>
</organism>
<sequence>MRHRKYHSNNNNSNSTSIKRDINGLNDNNDNNNSNSDYTDNYIIDNYIIDNYITDNGSYINDNYNTDNDNDNNNGYARDSLEDDYYGCEAVQPELNVMETENFTLLPGIQSTTTIKPFQTSTMRPELTKKTSCRPNYTPPSKNTSQKASTPPRVAETTTCRKAVTPLKTTVSPQYLTVHYEVFDESPRTKSNTIKVPKSNTIPEKRRTETQKSPGTFSPRCFEKTIDIEKITPNPQDYKLAQQLFKTITTSTHIIWVGNTFPDGIKSFERIASLDETLR</sequence>
<dbReference type="EMBL" id="LR824011">
    <property type="protein sequence ID" value="CAD0198094.1"/>
    <property type="molecule type" value="Genomic_DNA"/>
</dbReference>
<feature type="region of interest" description="Disordered" evidence="1">
    <location>
        <begin position="1"/>
        <end position="39"/>
    </location>
</feature>
<evidence type="ECO:0000313" key="3">
    <source>
        <dbReference type="Proteomes" id="UP001154114"/>
    </source>
</evidence>